<reference evidence="10" key="1">
    <citation type="submission" date="2020-03" db="EMBL/GenBank/DDBJ databases">
        <authorList>
            <person name="Zhang R."/>
        </authorList>
    </citation>
    <scope>NUCLEOTIDE SEQUENCE</scope>
</reference>
<protein>
    <submittedName>
        <fullName evidence="10">Uncharacterized protein</fullName>
    </submittedName>
</protein>
<keyword evidence="4" id="KW-0132">Cell division</keyword>
<keyword evidence="5" id="KW-0498">Mitosis</keyword>
<evidence type="ECO:0000256" key="4">
    <source>
        <dbReference type="ARBA" id="ARBA00022618"/>
    </source>
</evidence>
<evidence type="ECO:0000256" key="5">
    <source>
        <dbReference type="ARBA" id="ARBA00022776"/>
    </source>
</evidence>
<evidence type="ECO:0000313" key="10">
    <source>
        <dbReference type="EMBL" id="NUU84633.1"/>
    </source>
</evidence>
<comment type="subcellular location">
    <subcellularLocation>
        <location evidence="2">Chromosome</location>
        <location evidence="2">Centromere</location>
        <location evidence="2">Kinetochore</location>
    </subcellularLocation>
    <subcellularLocation>
        <location evidence="1">Nucleus</location>
    </subcellularLocation>
</comment>
<keyword evidence="8" id="KW-0131">Cell cycle</keyword>
<dbReference type="PANTHER" id="PTHR15459">
    <property type="entry name" value="POLYAMINE-MODULATED FACTOR 1"/>
    <property type="match status" value="1"/>
</dbReference>
<evidence type="ECO:0000256" key="1">
    <source>
        <dbReference type="ARBA" id="ARBA00004123"/>
    </source>
</evidence>
<accession>A0A6M2EH29</accession>
<dbReference type="GO" id="GO:0051301">
    <property type="term" value="P:cell division"/>
    <property type="evidence" value="ECO:0007669"/>
    <property type="project" value="UniProtKB-KW"/>
</dbReference>
<dbReference type="GO" id="GO:0005634">
    <property type="term" value="C:nucleus"/>
    <property type="evidence" value="ECO:0007669"/>
    <property type="project" value="UniProtKB-SubCell"/>
</dbReference>
<evidence type="ECO:0000256" key="7">
    <source>
        <dbReference type="ARBA" id="ARBA00023242"/>
    </source>
</evidence>
<dbReference type="InterPro" id="IPR007128">
    <property type="entry name" value="PMF1/Nnf1"/>
</dbReference>
<keyword evidence="6" id="KW-0995">Kinetochore</keyword>
<keyword evidence="7" id="KW-0539">Nucleus</keyword>
<dbReference type="PANTHER" id="PTHR15459:SF3">
    <property type="entry name" value="POLYAMINE-MODULATED FACTOR 1"/>
    <property type="match status" value="1"/>
</dbReference>
<name>A0A6M2EH29_9ROSI</name>
<evidence type="ECO:0000256" key="8">
    <source>
        <dbReference type="ARBA" id="ARBA00023306"/>
    </source>
</evidence>
<evidence type="ECO:0000256" key="3">
    <source>
        <dbReference type="ARBA" id="ARBA00022454"/>
    </source>
</evidence>
<evidence type="ECO:0000256" key="6">
    <source>
        <dbReference type="ARBA" id="ARBA00022838"/>
    </source>
</evidence>
<proteinExistence type="predicted"/>
<keyword evidence="9" id="KW-0137">Centromere</keyword>
<dbReference type="AlphaFoldDB" id="A0A6M2EH29"/>
<organism evidence="10">
    <name type="scientific">Populus davidiana</name>
    <dbReference type="NCBI Taxonomy" id="266767"/>
    <lineage>
        <taxon>Eukaryota</taxon>
        <taxon>Viridiplantae</taxon>
        <taxon>Streptophyta</taxon>
        <taxon>Embryophyta</taxon>
        <taxon>Tracheophyta</taxon>
        <taxon>Spermatophyta</taxon>
        <taxon>Magnoliopsida</taxon>
        <taxon>eudicotyledons</taxon>
        <taxon>Gunneridae</taxon>
        <taxon>Pentapetalae</taxon>
        <taxon>rosids</taxon>
        <taxon>fabids</taxon>
        <taxon>Malpighiales</taxon>
        <taxon>Salicaceae</taxon>
        <taxon>Saliceae</taxon>
        <taxon>Populus</taxon>
    </lineage>
</organism>
<evidence type="ECO:0000256" key="9">
    <source>
        <dbReference type="ARBA" id="ARBA00023328"/>
    </source>
</evidence>
<dbReference type="GO" id="GO:0007059">
    <property type="term" value="P:chromosome segregation"/>
    <property type="evidence" value="ECO:0007669"/>
    <property type="project" value="TreeGrafter"/>
</dbReference>
<keyword evidence="3" id="KW-0158">Chromosome</keyword>
<dbReference type="GO" id="GO:0000444">
    <property type="term" value="C:MIS12/MIND type complex"/>
    <property type="evidence" value="ECO:0007669"/>
    <property type="project" value="InterPro"/>
</dbReference>
<dbReference type="EMBL" id="GILB01004300">
    <property type="protein sequence ID" value="NUU84633.1"/>
    <property type="molecule type" value="Transcribed_RNA"/>
</dbReference>
<dbReference type="Pfam" id="PF03980">
    <property type="entry name" value="Nnf1"/>
    <property type="match status" value="1"/>
</dbReference>
<sequence length="213" mass="24369">MLLLLLLLLLPQSIYLYLLYIRSRVYFLLLFLKSRNMEKATSSAAPAKIGGGGSRRQSDLNRSFKLAIRSLLTSCSKQELAKAFSKFSNAEQESLHRLFIQVITSLHKMVEDEFESLCLETQVGTALETVEQLVEEQNLDPLFSEKSNIMDAAKSLSMEKKNEIHYLTGMLEKAEEQNRCIRDRVELLKQKMPDDSGISAVMEKVWISFRDLL</sequence>
<evidence type="ECO:0000256" key="2">
    <source>
        <dbReference type="ARBA" id="ARBA00004629"/>
    </source>
</evidence>